<reference evidence="14" key="2">
    <citation type="submission" date="2023-07" db="EMBL/GenBank/DDBJ databases">
        <authorList>
            <person name="de Witt J."/>
        </authorList>
    </citation>
    <scope>NUCLEOTIDE SEQUENCE [LARGE SCALE GENOMIC DNA]</scope>
    <source>
        <strain evidence="14">FZJ</strain>
    </source>
</reference>
<evidence type="ECO:0000256" key="7">
    <source>
        <dbReference type="ARBA" id="ARBA00022989"/>
    </source>
</evidence>
<keyword evidence="3 9" id="KW-0813">Transport</keyword>
<dbReference type="STRING" id="1002526.SAMN05216578_11130"/>
<dbReference type="NCBIfam" id="TIGR01843">
    <property type="entry name" value="type_I_hlyD"/>
    <property type="match status" value="1"/>
</dbReference>
<gene>
    <name evidence="11" type="ORF">RED13_002147</name>
    <name evidence="12" type="ORF">SAMN05216578_11130</name>
</gene>
<evidence type="ECO:0000313" key="14">
    <source>
        <dbReference type="Proteomes" id="UP001281217"/>
    </source>
</evidence>
<evidence type="ECO:0000256" key="9">
    <source>
        <dbReference type="RuleBase" id="RU365093"/>
    </source>
</evidence>
<evidence type="ECO:0000313" key="13">
    <source>
        <dbReference type="Proteomes" id="UP000242815"/>
    </source>
</evidence>
<dbReference type="InterPro" id="IPR050739">
    <property type="entry name" value="MFP"/>
</dbReference>
<keyword evidence="8" id="KW-0472">Membrane</keyword>
<evidence type="ECO:0000256" key="2">
    <source>
        <dbReference type="ARBA" id="ARBA00009477"/>
    </source>
</evidence>
<comment type="subcellular location">
    <subcellularLocation>
        <location evidence="1 9">Cell inner membrane</location>
        <topology evidence="1 9">Single-pass membrane protein</topology>
    </subcellularLocation>
</comment>
<sequence length="403" mass="44674">MKGLLKPNRRPATDAVLLPGDDADNRSLSRATRITWLSSLTIAALLIWSYFAEVVEVSTGDGRVIPISREQVIQSLEGGILLDLLVREGDIVEADQVLAQMDLTKTESNVEESASRYRATLASVARLEAEVNGTSLSFPRELDAYPELIASERRLYQTRREGLNQTLAGVRRSLALVREELGITESLMSIGAASNVEVLRLRRQIAELELKEGDIRSEYMILAREELARARAEAASLESVVRGRRDSLTRLTIRSPVRGIVKDIEVTTRGGVIPPNGRLMEIVPLGDQLLVEARISPRDIAFIHPGQPAKVKITAYDYTVYGGLDGQVTLISPDTIRDEAKPDNVYYRVFIRTEGDALVNRLGTRFPIVPGMIATVDIRTGQKTVFDYLMKPINQAGEALRER</sequence>
<feature type="domain" description="AprE-like beta-barrel" evidence="10">
    <location>
        <begin position="289"/>
        <end position="381"/>
    </location>
</feature>
<dbReference type="OrthoDB" id="9775513at2"/>
<keyword evidence="6" id="KW-0812">Transmembrane</keyword>
<dbReference type="InterPro" id="IPR010129">
    <property type="entry name" value="T1SS_HlyD"/>
</dbReference>
<keyword evidence="14" id="KW-1185">Reference proteome</keyword>
<keyword evidence="4 9" id="KW-1003">Cell membrane</keyword>
<dbReference type="Proteomes" id="UP000242815">
    <property type="component" value="Unassembled WGS sequence"/>
</dbReference>
<evidence type="ECO:0000256" key="6">
    <source>
        <dbReference type="ARBA" id="ARBA00022692"/>
    </source>
</evidence>
<dbReference type="AlphaFoldDB" id="A0A1I6C2I2"/>
<keyword evidence="5 9" id="KW-0997">Cell inner membrane</keyword>
<dbReference type="Gene3D" id="2.40.30.170">
    <property type="match status" value="1"/>
</dbReference>
<dbReference type="InterPro" id="IPR058982">
    <property type="entry name" value="Beta-barrel_AprE"/>
</dbReference>
<dbReference type="EMBL" id="JAVRDO010000005">
    <property type="protein sequence ID" value="MDX9687708.1"/>
    <property type="molecule type" value="Genomic_DNA"/>
</dbReference>
<dbReference type="EMBL" id="FOYD01000011">
    <property type="protein sequence ID" value="SFQ87379.1"/>
    <property type="molecule type" value="Genomic_DNA"/>
</dbReference>
<evidence type="ECO:0000256" key="3">
    <source>
        <dbReference type="ARBA" id="ARBA00022448"/>
    </source>
</evidence>
<keyword evidence="7" id="KW-1133">Transmembrane helix</keyword>
<accession>A0A1I6C2I2</accession>
<proteinExistence type="inferred from homology"/>
<organism evidence="12 13">
    <name type="scientific">Halopseudomonas formosensis</name>
    <dbReference type="NCBI Taxonomy" id="1002526"/>
    <lineage>
        <taxon>Bacteria</taxon>
        <taxon>Pseudomonadati</taxon>
        <taxon>Pseudomonadota</taxon>
        <taxon>Gammaproteobacteria</taxon>
        <taxon>Pseudomonadales</taxon>
        <taxon>Pseudomonadaceae</taxon>
        <taxon>Halopseudomonas</taxon>
    </lineage>
</organism>
<dbReference type="RefSeq" id="WP_090540342.1">
    <property type="nucleotide sequence ID" value="NZ_FOYD01000011.1"/>
</dbReference>
<reference evidence="11" key="3">
    <citation type="submission" date="2024-05" db="EMBL/GenBank/DDBJ databases">
        <authorList>
            <person name="de Witt J."/>
        </authorList>
    </citation>
    <scope>NUCLEOTIDE SEQUENCE</scope>
    <source>
        <strain evidence="11">FZJ</strain>
    </source>
</reference>
<name>A0A1I6C2I2_9GAMM</name>
<evidence type="ECO:0000256" key="8">
    <source>
        <dbReference type="ARBA" id="ARBA00023136"/>
    </source>
</evidence>
<dbReference type="PROSITE" id="PS00543">
    <property type="entry name" value="HLYD_FAMILY"/>
    <property type="match status" value="1"/>
</dbReference>
<dbReference type="GO" id="GO:0009306">
    <property type="term" value="P:protein secretion"/>
    <property type="evidence" value="ECO:0007669"/>
    <property type="project" value="InterPro"/>
</dbReference>
<evidence type="ECO:0000313" key="11">
    <source>
        <dbReference type="EMBL" id="MDX9687708.1"/>
    </source>
</evidence>
<dbReference type="GO" id="GO:0005886">
    <property type="term" value="C:plasma membrane"/>
    <property type="evidence" value="ECO:0007669"/>
    <property type="project" value="UniProtKB-SubCell"/>
</dbReference>
<evidence type="ECO:0000259" key="10">
    <source>
        <dbReference type="Pfam" id="PF26002"/>
    </source>
</evidence>
<dbReference type="Gene3D" id="2.40.50.100">
    <property type="match status" value="1"/>
</dbReference>
<evidence type="ECO:0000256" key="5">
    <source>
        <dbReference type="ARBA" id="ARBA00022519"/>
    </source>
</evidence>
<dbReference type="InterPro" id="IPR006144">
    <property type="entry name" value="Secretion_HlyD_CS"/>
</dbReference>
<dbReference type="Proteomes" id="UP001281217">
    <property type="component" value="Unassembled WGS sequence"/>
</dbReference>
<dbReference type="PRINTS" id="PR01490">
    <property type="entry name" value="RTXTOXIND"/>
</dbReference>
<reference evidence="12 13" key="1">
    <citation type="submission" date="2016-10" db="EMBL/GenBank/DDBJ databases">
        <authorList>
            <person name="de Groot N.N."/>
        </authorList>
    </citation>
    <scope>NUCLEOTIDE SEQUENCE [LARGE SCALE GENOMIC DNA]</scope>
    <source>
        <strain evidence="12 13">JCM 18415</strain>
    </source>
</reference>
<comment type="similarity">
    <text evidence="2 9">Belongs to the membrane fusion protein (MFP) (TC 8.A.1) family.</text>
</comment>
<dbReference type="Pfam" id="PF26002">
    <property type="entry name" value="Beta-barrel_AprE"/>
    <property type="match status" value="1"/>
</dbReference>
<evidence type="ECO:0000313" key="12">
    <source>
        <dbReference type="EMBL" id="SFQ87379.1"/>
    </source>
</evidence>
<evidence type="ECO:0000256" key="1">
    <source>
        <dbReference type="ARBA" id="ARBA00004377"/>
    </source>
</evidence>
<dbReference type="PANTHER" id="PTHR30386:SF26">
    <property type="entry name" value="TRANSPORT PROTEIN COMB"/>
    <property type="match status" value="1"/>
</dbReference>
<evidence type="ECO:0000256" key="4">
    <source>
        <dbReference type="ARBA" id="ARBA00022475"/>
    </source>
</evidence>
<protein>
    <recommendedName>
        <fullName evidence="9">Membrane fusion protein (MFP) family protein</fullName>
    </recommendedName>
</protein>
<dbReference type="PANTHER" id="PTHR30386">
    <property type="entry name" value="MEMBRANE FUSION SUBUNIT OF EMRAB-TOLC MULTIDRUG EFFLUX PUMP"/>
    <property type="match status" value="1"/>
</dbReference>